<comment type="caution">
    <text evidence="1">The sequence shown here is derived from an EMBL/GenBank/DDBJ whole genome shotgun (WGS) entry which is preliminary data.</text>
</comment>
<dbReference type="Proteomes" id="UP001620626">
    <property type="component" value="Unassembled WGS sequence"/>
</dbReference>
<evidence type="ECO:0000313" key="1">
    <source>
        <dbReference type="EMBL" id="KAL3105659.1"/>
    </source>
</evidence>
<protein>
    <submittedName>
        <fullName evidence="1">Uncharacterized protein</fullName>
    </submittedName>
</protein>
<evidence type="ECO:0000313" key="2">
    <source>
        <dbReference type="Proteomes" id="UP001620626"/>
    </source>
</evidence>
<gene>
    <name evidence="1" type="ORF">niasHT_029075</name>
</gene>
<dbReference type="EMBL" id="JBICBT010000680">
    <property type="protein sequence ID" value="KAL3105659.1"/>
    <property type="molecule type" value="Genomic_DNA"/>
</dbReference>
<sequence length="180" mass="20869">MFSKANRPNKCLAAAFAYLCHLINNNDSPISRKKCRIFAQLNELQGAYPAFAGAPRRTQIFLPFDFFNIENTYKQELQPGQNRYLVSLRTRVQNGRESVRQYFAREGTTDTFEQYFECRLNSVQLPHDPTFDWDVLEITYTVDTIISNWNKLMSFIFDDVISRIENGQVPDRPGSPPSLL</sequence>
<keyword evidence="2" id="KW-1185">Reference proteome</keyword>
<reference evidence="1 2" key="1">
    <citation type="submission" date="2024-10" db="EMBL/GenBank/DDBJ databases">
        <authorList>
            <person name="Kim D."/>
        </authorList>
    </citation>
    <scope>NUCLEOTIDE SEQUENCE [LARGE SCALE GENOMIC DNA]</scope>
    <source>
        <strain evidence="1">BH-2024</strain>
    </source>
</reference>
<organism evidence="1 2">
    <name type="scientific">Heterodera trifolii</name>
    <dbReference type="NCBI Taxonomy" id="157864"/>
    <lineage>
        <taxon>Eukaryota</taxon>
        <taxon>Metazoa</taxon>
        <taxon>Ecdysozoa</taxon>
        <taxon>Nematoda</taxon>
        <taxon>Chromadorea</taxon>
        <taxon>Rhabditida</taxon>
        <taxon>Tylenchina</taxon>
        <taxon>Tylenchomorpha</taxon>
        <taxon>Tylenchoidea</taxon>
        <taxon>Heteroderidae</taxon>
        <taxon>Heteroderinae</taxon>
        <taxon>Heterodera</taxon>
    </lineage>
</organism>
<name>A0ABD2KRT5_9BILA</name>
<dbReference type="AlphaFoldDB" id="A0ABD2KRT5"/>
<proteinExistence type="predicted"/>
<accession>A0ABD2KRT5</accession>